<evidence type="ECO:0000313" key="2">
    <source>
        <dbReference type="Proteomes" id="UP001054252"/>
    </source>
</evidence>
<dbReference type="EMBL" id="BPVZ01000213">
    <property type="protein sequence ID" value="GKV46650.1"/>
    <property type="molecule type" value="Genomic_DNA"/>
</dbReference>
<reference evidence="1 2" key="1">
    <citation type="journal article" date="2021" name="Commun. Biol.">
        <title>The genome of Shorea leprosula (Dipterocarpaceae) highlights the ecological relevance of drought in aseasonal tropical rainforests.</title>
        <authorList>
            <person name="Ng K.K.S."/>
            <person name="Kobayashi M.J."/>
            <person name="Fawcett J.A."/>
            <person name="Hatakeyama M."/>
            <person name="Paape T."/>
            <person name="Ng C.H."/>
            <person name="Ang C.C."/>
            <person name="Tnah L.H."/>
            <person name="Lee C.T."/>
            <person name="Nishiyama T."/>
            <person name="Sese J."/>
            <person name="O'Brien M.J."/>
            <person name="Copetti D."/>
            <person name="Mohd Noor M.I."/>
            <person name="Ong R.C."/>
            <person name="Putra M."/>
            <person name="Sireger I.Z."/>
            <person name="Indrioko S."/>
            <person name="Kosugi Y."/>
            <person name="Izuno A."/>
            <person name="Isagi Y."/>
            <person name="Lee S.L."/>
            <person name="Shimizu K.K."/>
        </authorList>
    </citation>
    <scope>NUCLEOTIDE SEQUENCE [LARGE SCALE GENOMIC DNA]</scope>
    <source>
        <strain evidence="1">214</strain>
    </source>
</reference>
<protein>
    <submittedName>
        <fullName evidence="1">Uncharacterized protein</fullName>
    </submittedName>
</protein>
<sequence length="34" mass="3921">MKNVTKVDVLVVHCRIQLGFQNIIDSENTTFLMI</sequence>
<organism evidence="1 2">
    <name type="scientific">Rubroshorea leprosula</name>
    <dbReference type="NCBI Taxonomy" id="152421"/>
    <lineage>
        <taxon>Eukaryota</taxon>
        <taxon>Viridiplantae</taxon>
        <taxon>Streptophyta</taxon>
        <taxon>Embryophyta</taxon>
        <taxon>Tracheophyta</taxon>
        <taxon>Spermatophyta</taxon>
        <taxon>Magnoliopsida</taxon>
        <taxon>eudicotyledons</taxon>
        <taxon>Gunneridae</taxon>
        <taxon>Pentapetalae</taxon>
        <taxon>rosids</taxon>
        <taxon>malvids</taxon>
        <taxon>Malvales</taxon>
        <taxon>Dipterocarpaceae</taxon>
        <taxon>Rubroshorea</taxon>
    </lineage>
</organism>
<proteinExistence type="predicted"/>
<keyword evidence="2" id="KW-1185">Reference proteome</keyword>
<name>A0AAV5MAT2_9ROSI</name>
<dbReference type="Proteomes" id="UP001054252">
    <property type="component" value="Unassembled WGS sequence"/>
</dbReference>
<dbReference type="AlphaFoldDB" id="A0AAV5MAT2"/>
<gene>
    <name evidence="1" type="ORF">SLEP1_g53626</name>
</gene>
<evidence type="ECO:0000313" key="1">
    <source>
        <dbReference type="EMBL" id="GKV46650.1"/>
    </source>
</evidence>
<accession>A0AAV5MAT2</accession>
<comment type="caution">
    <text evidence="1">The sequence shown here is derived from an EMBL/GenBank/DDBJ whole genome shotgun (WGS) entry which is preliminary data.</text>
</comment>